<comment type="similarity">
    <text evidence="1">Belongs to the hemerythrin family.</text>
</comment>
<dbReference type="EMBL" id="MLJW01000045">
    <property type="protein sequence ID" value="OIR06179.1"/>
    <property type="molecule type" value="Genomic_DNA"/>
</dbReference>
<dbReference type="NCBIfam" id="NF033749">
    <property type="entry name" value="bact_hemeryth"/>
    <property type="match status" value="1"/>
</dbReference>
<name>A0A1J5SE36_9ZZZZ</name>
<comment type="caution">
    <text evidence="5">The sequence shown here is derived from an EMBL/GenBank/DDBJ whole genome shotgun (WGS) entry which is preliminary data.</text>
</comment>
<evidence type="ECO:0000256" key="3">
    <source>
        <dbReference type="ARBA" id="ARBA00023004"/>
    </source>
</evidence>
<feature type="domain" description="Hemerythrin-like" evidence="4">
    <location>
        <begin position="25"/>
        <end position="140"/>
    </location>
</feature>
<evidence type="ECO:0000256" key="1">
    <source>
        <dbReference type="ARBA" id="ARBA00010587"/>
    </source>
</evidence>
<dbReference type="CDD" id="cd12107">
    <property type="entry name" value="Hemerythrin"/>
    <property type="match status" value="1"/>
</dbReference>
<protein>
    <submittedName>
        <fullName evidence="5">Bacteriohemerythrin</fullName>
    </submittedName>
</protein>
<dbReference type="NCBIfam" id="TIGR02481">
    <property type="entry name" value="hemeryth_dom"/>
    <property type="match status" value="1"/>
</dbReference>
<reference evidence="5" key="1">
    <citation type="submission" date="2016-10" db="EMBL/GenBank/DDBJ databases">
        <title>Sequence of Gallionella enrichment culture.</title>
        <authorList>
            <person name="Poehlein A."/>
            <person name="Muehling M."/>
            <person name="Daniel R."/>
        </authorList>
    </citation>
    <scope>NUCLEOTIDE SEQUENCE</scope>
</reference>
<dbReference type="InterPro" id="IPR012312">
    <property type="entry name" value="Hemerythrin-like"/>
</dbReference>
<proteinExistence type="inferred from homology"/>
<sequence>MLNAPSSALDPEDIVIRWSGDLSVGIPSLDEDHKILVDLLNSTLVACYAGFGDEHVALILDELFRYTEIHFDREIALLSVSGYPGWERHKHEHDQLFARLQSIARQARSEAPQGLSREVLVFLRGWLFDHILRHDRQYAEHLRQA</sequence>
<gene>
    <name evidence="5" type="ORF">GALL_116510</name>
</gene>
<dbReference type="InterPro" id="IPR012827">
    <property type="entry name" value="Hemerythrin_metal-bd"/>
</dbReference>
<dbReference type="SUPFAM" id="SSF47188">
    <property type="entry name" value="Hemerythrin-like"/>
    <property type="match status" value="1"/>
</dbReference>
<accession>A0A1J5SE36</accession>
<keyword evidence="3" id="KW-0408">Iron</keyword>
<evidence type="ECO:0000313" key="5">
    <source>
        <dbReference type="EMBL" id="OIR06179.1"/>
    </source>
</evidence>
<organism evidence="5">
    <name type="scientific">mine drainage metagenome</name>
    <dbReference type="NCBI Taxonomy" id="410659"/>
    <lineage>
        <taxon>unclassified sequences</taxon>
        <taxon>metagenomes</taxon>
        <taxon>ecological metagenomes</taxon>
    </lineage>
</organism>
<dbReference type="Pfam" id="PF01814">
    <property type="entry name" value="Hemerythrin"/>
    <property type="match status" value="1"/>
</dbReference>
<dbReference type="GO" id="GO:0046872">
    <property type="term" value="F:metal ion binding"/>
    <property type="evidence" value="ECO:0007669"/>
    <property type="project" value="UniProtKB-KW"/>
</dbReference>
<dbReference type="PANTHER" id="PTHR37164">
    <property type="entry name" value="BACTERIOHEMERYTHRIN"/>
    <property type="match status" value="1"/>
</dbReference>
<dbReference type="InterPro" id="IPR050669">
    <property type="entry name" value="Hemerythrin"/>
</dbReference>
<evidence type="ECO:0000256" key="2">
    <source>
        <dbReference type="ARBA" id="ARBA00022723"/>
    </source>
</evidence>
<dbReference type="Gene3D" id="1.20.120.50">
    <property type="entry name" value="Hemerythrin-like"/>
    <property type="match status" value="1"/>
</dbReference>
<dbReference type="AlphaFoldDB" id="A0A1J5SE36"/>
<dbReference type="InterPro" id="IPR035938">
    <property type="entry name" value="Hemerythrin-like_sf"/>
</dbReference>
<evidence type="ECO:0000259" key="4">
    <source>
        <dbReference type="Pfam" id="PF01814"/>
    </source>
</evidence>
<dbReference type="PANTHER" id="PTHR37164:SF1">
    <property type="entry name" value="BACTERIOHEMERYTHRIN"/>
    <property type="match status" value="1"/>
</dbReference>
<keyword evidence="2" id="KW-0479">Metal-binding</keyword>